<comment type="caution">
    <text evidence="3">The sequence shown here is derived from an EMBL/GenBank/DDBJ whole genome shotgun (WGS) entry which is preliminary data.</text>
</comment>
<feature type="region of interest" description="Disordered" evidence="1">
    <location>
        <begin position="21"/>
        <end position="57"/>
    </location>
</feature>
<reference evidence="3 4" key="1">
    <citation type="submission" date="2020-07" db="EMBL/GenBank/DDBJ databases">
        <title>Sequencing the genomes of 1000 actinobacteria strains.</title>
        <authorList>
            <person name="Klenk H.-P."/>
        </authorList>
    </citation>
    <scope>NUCLEOTIDE SEQUENCE [LARGE SCALE GENOMIC DNA]</scope>
    <source>
        <strain evidence="3 4">DSM 45763</strain>
    </source>
</reference>
<evidence type="ECO:0000256" key="1">
    <source>
        <dbReference type="SAM" id="MobiDB-lite"/>
    </source>
</evidence>
<dbReference type="PROSITE" id="PS51257">
    <property type="entry name" value="PROKAR_LIPOPROTEIN"/>
    <property type="match status" value="1"/>
</dbReference>
<sequence length="385" mass="41570">MRSRVAVLAVCLVMLGCAAEPRPAASTPSPSGTPAVPAPSASGTSAVPAPSPSATPTVKFSDRWVRVPGLPDDDEWERGLRDVSAAGPEPAWAVGYTGWEDGVATSLRVWDGSRWRAVPVRGGLGGLASIDSDGPRNAWMAGGGFYGSSVVQHWDGHAWRRHRVRGYVRDVAVDGRRTVVISDTAVLTWNGAAFVTERTLGDNETRLLAVDTGAGHTWVTGIRGDRPVIWHGYGGGYEKTVLPKGSLNAILQIGPDDVWVVGGADERPLALHWDGRSWRRPAIPPWKGDLKSVTAFGPDDVWFAGEDRDAPAWIEGDTSGGDDDYDESGGISILHWDGRSWTRERPRVRAAHHAVIERIPGTSRLWLTVNVENGDSESIVTFRRE</sequence>
<dbReference type="RefSeq" id="WP_179818273.1">
    <property type="nucleotide sequence ID" value="NZ_JACCCO010000001.1"/>
</dbReference>
<accession>A0A852UTV7</accession>
<keyword evidence="2" id="KW-0732">Signal</keyword>
<protein>
    <submittedName>
        <fullName evidence="3">Uncharacterized protein</fullName>
    </submittedName>
</protein>
<dbReference type="EMBL" id="JACCCO010000001">
    <property type="protein sequence ID" value="NYF38544.1"/>
    <property type="molecule type" value="Genomic_DNA"/>
</dbReference>
<keyword evidence="4" id="KW-1185">Reference proteome</keyword>
<evidence type="ECO:0000256" key="2">
    <source>
        <dbReference type="SAM" id="SignalP"/>
    </source>
</evidence>
<dbReference type="Proteomes" id="UP000576393">
    <property type="component" value="Unassembled WGS sequence"/>
</dbReference>
<evidence type="ECO:0000313" key="3">
    <source>
        <dbReference type="EMBL" id="NYF38544.1"/>
    </source>
</evidence>
<organism evidence="3 4">
    <name type="scientific">Streptosporangium sandarakinum</name>
    <dbReference type="NCBI Taxonomy" id="1260955"/>
    <lineage>
        <taxon>Bacteria</taxon>
        <taxon>Bacillati</taxon>
        <taxon>Actinomycetota</taxon>
        <taxon>Actinomycetes</taxon>
        <taxon>Streptosporangiales</taxon>
        <taxon>Streptosporangiaceae</taxon>
        <taxon>Streptosporangium</taxon>
    </lineage>
</organism>
<feature type="signal peptide" evidence="2">
    <location>
        <begin position="1"/>
        <end position="19"/>
    </location>
</feature>
<proteinExistence type="predicted"/>
<name>A0A852UTV7_9ACTN</name>
<gene>
    <name evidence="3" type="ORF">HDA43_000703</name>
</gene>
<evidence type="ECO:0000313" key="4">
    <source>
        <dbReference type="Proteomes" id="UP000576393"/>
    </source>
</evidence>
<dbReference type="AlphaFoldDB" id="A0A852UTV7"/>
<feature type="chain" id="PRO_5039035746" evidence="2">
    <location>
        <begin position="20"/>
        <end position="385"/>
    </location>
</feature>
<feature type="compositionally biased region" description="Low complexity" evidence="1">
    <location>
        <begin position="23"/>
        <end position="57"/>
    </location>
</feature>